<evidence type="ECO:0000313" key="1">
    <source>
        <dbReference type="EnsemblPlants" id="MELO3C029404.2.1"/>
    </source>
</evidence>
<name>A0A9I9E6F4_CUCME</name>
<sequence length="79" mass="9284">MCFYTSLDDLIDDPQGGNHKLPLYTLHSLENIISQRKAELASLQTGKKQMNCVEQWKRTRVGLVRPKKRQMWCTTSWFL</sequence>
<dbReference type="EnsemblPlants" id="MELO3C029404.2.1">
    <property type="protein sequence ID" value="MELO3C029404.2.1"/>
    <property type="gene ID" value="MELO3C029404.2"/>
</dbReference>
<reference evidence="1" key="1">
    <citation type="submission" date="2023-03" db="UniProtKB">
        <authorList>
            <consortium name="EnsemblPlants"/>
        </authorList>
    </citation>
    <scope>IDENTIFICATION</scope>
</reference>
<protein>
    <submittedName>
        <fullName evidence="1">Uncharacterized protein</fullName>
    </submittedName>
</protein>
<dbReference type="Gramene" id="MELO3C029404.2.1">
    <property type="protein sequence ID" value="MELO3C029404.2.1"/>
    <property type="gene ID" value="MELO3C029404.2"/>
</dbReference>
<organism evidence="1">
    <name type="scientific">Cucumis melo</name>
    <name type="common">Muskmelon</name>
    <dbReference type="NCBI Taxonomy" id="3656"/>
    <lineage>
        <taxon>Eukaryota</taxon>
        <taxon>Viridiplantae</taxon>
        <taxon>Streptophyta</taxon>
        <taxon>Embryophyta</taxon>
        <taxon>Tracheophyta</taxon>
        <taxon>Spermatophyta</taxon>
        <taxon>Magnoliopsida</taxon>
        <taxon>eudicotyledons</taxon>
        <taxon>Gunneridae</taxon>
        <taxon>Pentapetalae</taxon>
        <taxon>rosids</taxon>
        <taxon>fabids</taxon>
        <taxon>Cucurbitales</taxon>
        <taxon>Cucurbitaceae</taxon>
        <taxon>Benincaseae</taxon>
        <taxon>Cucumis</taxon>
    </lineage>
</organism>
<dbReference type="AlphaFoldDB" id="A0A9I9E6F4"/>
<accession>A0A9I9E6F4</accession>
<proteinExistence type="predicted"/>